<gene>
    <name evidence="1" type="ORF">BLA13014_07155</name>
</gene>
<proteinExistence type="predicted"/>
<sequence length="59" mass="6703">MATLIATRFNPAVRTFYERLVDAEKFKKVALIACIRKLITHLNAIVCRHLNAHNQPLTG</sequence>
<evidence type="ECO:0000313" key="1">
    <source>
        <dbReference type="EMBL" id="VWC44453.1"/>
    </source>
</evidence>
<name>A0A6P2SME7_9BURK</name>
<protein>
    <submittedName>
        <fullName evidence="1">Transposase</fullName>
    </submittedName>
</protein>
<dbReference type="EMBL" id="CABVQC010000077">
    <property type="protein sequence ID" value="VWC44453.1"/>
    <property type="molecule type" value="Genomic_DNA"/>
</dbReference>
<dbReference type="Proteomes" id="UP000494261">
    <property type="component" value="Unassembled WGS sequence"/>
</dbReference>
<dbReference type="AlphaFoldDB" id="A0A6P2SME7"/>
<accession>A0A6P2SME7</accession>
<reference evidence="1 2" key="1">
    <citation type="submission" date="2019-09" db="EMBL/GenBank/DDBJ databases">
        <authorList>
            <person name="Depoorter E."/>
        </authorList>
    </citation>
    <scope>NUCLEOTIDE SEQUENCE [LARGE SCALE GENOMIC DNA]</scope>
    <source>
        <strain evidence="1">LMG 13014</strain>
    </source>
</reference>
<organism evidence="1 2">
    <name type="scientific">Burkholderia aenigmatica</name>
    <dbReference type="NCBI Taxonomy" id="2015348"/>
    <lineage>
        <taxon>Bacteria</taxon>
        <taxon>Pseudomonadati</taxon>
        <taxon>Pseudomonadota</taxon>
        <taxon>Betaproteobacteria</taxon>
        <taxon>Burkholderiales</taxon>
        <taxon>Burkholderiaceae</taxon>
        <taxon>Burkholderia</taxon>
        <taxon>Burkholderia cepacia complex</taxon>
    </lineage>
</organism>
<evidence type="ECO:0000313" key="2">
    <source>
        <dbReference type="Proteomes" id="UP000494261"/>
    </source>
</evidence>